<evidence type="ECO:0000256" key="2">
    <source>
        <dbReference type="ARBA" id="ARBA00011738"/>
    </source>
</evidence>
<keyword evidence="4" id="KW-0678">Repressor</keyword>
<dbReference type="SUPFAM" id="SSF51206">
    <property type="entry name" value="cAMP-binding domain-like"/>
    <property type="match status" value="1"/>
</dbReference>
<comment type="subunit">
    <text evidence="2">Homodimer.</text>
</comment>
<dbReference type="Gene3D" id="2.60.120.10">
    <property type="entry name" value="Jelly Rolls"/>
    <property type="match status" value="1"/>
</dbReference>
<evidence type="ECO:0000259" key="13">
    <source>
        <dbReference type="PROSITE" id="PS50042"/>
    </source>
</evidence>
<dbReference type="EMBL" id="BSOB01000025">
    <property type="protein sequence ID" value="GLQ93842.1"/>
    <property type="molecule type" value="Genomic_DNA"/>
</dbReference>
<sequence length="246" mass="26919">MEAKECSTEDDRASSVQAQRAVSVKRARLFRDMPDLLIQHVATHAGERRLQGGDVLFLKNDPQDFIAIVVAGCIHTIVHGPDGRQLIVDSFPAGDVVGETALIDNKRRDTAALAGAPTHVLILRRHHFAVLMAEPLFLNRLLALLSSRLRDVAALIESLGLHRLESRLARYFLSAVDECGRQVPDGIVIPMPSSQSLLASMVNASRPKLNAQLQAWRRSGLVSWTQDSLLITDVALMRSMAHAAAS</sequence>
<dbReference type="SMART" id="SM00100">
    <property type="entry name" value="cNMP"/>
    <property type="match status" value="1"/>
</dbReference>
<evidence type="ECO:0000256" key="12">
    <source>
        <dbReference type="ARBA" id="ARBA00031697"/>
    </source>
</evidence>
<dbReference type="Proteomes" id="UP001156670">
    <property type="component" value="Unassembled WGS sequence"/>
</dbReference>
<feature type="domain" description="HTH crp-type" evidence="14">
    <location>
        <begin position="162"/>
        <end position="235"/>
    </location>
</feature>
<keyword evidence="16" id="KW-1185">Reference proteome</keyword>
<dbReference type="PANTHER" id="PTHR24567:SF68">
    <property type="entry name" value="DNA-BINDING TRANSCRIPTIONAL DUAL REGULATOR CRP"/>
    <property type="match status" value="1"/>
</dbReference>
<keyword evidence="6" id="KW-0973">c-di-GMP</keyword>
<comment type="subcellular location">
    <subcellularLocation>
        <location evidence="1">Cytoplasm</location>
    </subcellularLocation>
</comment>
<keyword evidence="8" id="KW-0843">Virulence</keyword>
<dbReference type="InterPro" id="IPR012318">
    <property type="entry name" value="HTH_CRP"/>
</dbReference>
<dbReference type="Pfam" id="PF00027">
    <property type="entry name" value="cNMP_binding"/>
    <property type="match status" value="1"/>
</dbReference>
<evidence type="ECO:0000256" key="11">
    <source>
        <dbReference type="ARBA" id="ARBA00023163"/>
    </source>
</evidence>
<dbReference type="PANTHER" id="PTHR24567">
    <property type="entry name" value="CRP FAMILY TRANSCRIPTIONAL REGULATORY PROTEIN"/>
    <property type="match status" value="1"/>
</dbReference>
<dbReference type="InterPro" id="IPR014710">
    <property type="entry name" value="RmlC-like_jellyroll"/>
</dbReference>
<evidence type="ECO:0000313" key="15">
    <source>
        <dbReference type="EMBL" id="GLQ93842.1"/>
    </source>
</evidence>
<proteinExistence type="predicted"/>
<dbReference type="Gene3D" id="1.10.10.10">
    <property type="entry name" value="Winged helix-like DNA-binding domain superfamily/Winged helix DNA-binding domain"/>
    <property type="match status" value="1"/>
</dbReference>
<dbReference type="PROSITE" id="PS51063">
    <property type="entry name" value="HTH_CRP_2"/>
    <property type="match status" value="1"/>
</dbReference>
<evidence type="ECO:0000256" key="8">
    <source>
        <dbReference type="ARBA" id="ARBA00023026"/>
    </source>
</evidence>
<dbReference type="Pfam" id="PF13545">
    <property type="entry name" value="HTH_Crp_2"/>
    <property type="match status" value="1"/>
</dbReference>
<accession>A0ABQ5XSW0</accession>
<dbReference type="RefSeq" id="WP_284321542.1">
    <property type="nucleotide sequence ID" value="NZ_BSOB01000025.1"/>
</dbReference>
<dbReference type="InterPro" id="IPR036390">
    <property type="entry name" value="WH_DNA-bd_sf"/>
</dbReference>
<comment type="caution">
    <text evidence="15">The sequence shown here is derived from an EMBL/GenBank/DDBJ whole genome shotgun (WGS) entry which is preliminary data.</text>
</comment>
<evidence type="ECO:0000256" key="5">
    <source>
        <dbReference type="ARBA" id="ARBA00022533"/>
    </source>
</evidence>
<dbReference type="InterPro" id="IPR050397">
    <property type="entry name" value="Env_Response_Regulators"/>
</dbReference>
<evidence type="ECO:0000313" key="16">
    <source>
        <dbReference type="Proteomes" id="UP001156670"/>
    </source>
</evidence>
<evidence type="ECO:0000256" key="4">
    <source>
        <dbReference type="ARBA" id="ARBA00022491"/>
    </source>
</evidence>
<dbReference type="CDD" id="cd00038">
    <property type="entry name" value="CAP_ED"/>
    <property type="match status" value="1"/>
</dbReference>
<evidence type="ECO:0000256" key="3">
    <source>
        <dbReference type="ARBA" id="ARBA00020769"/>
    </source>
</evidence>
<dbReference type="InterPro" id="IPR036388">
    <property type="entry name" value="WH-like_DNA-bd_sf"/>
</dbReference>
<evidence type="ECO:0000256" key="7">
    <source>
        <dbReference type="ARBA" id="ARBA00023015"/>
    </source>
</evidence>
<keyword evidence="7" id="KW-0805">Transcription regulation</keyword>
<reference evidence="16" key="1">
    <citation type="journal article" date="2019" name="Int. J. Syst. Evol. Microbiol.">
        <title>The Global Catalogue of Microorganisms (GCM) 10K type strain sequencing project: providing services to taxonomists for standard genome sequencing and annotation.</title>
        <authorList>
            <consortium name="The Broad Institute Genomics Platform"/>
            <consortium name="The Broad Institute Genome Sequencing Center for Infectious Disease"/>
            <person name="Wu L."/>
            <person name="Ma J."/>
        </authorList>
    </citation>
    <scope>NUCLEOTIDE SEQUENCE [LARGE SCALE GENOMIC DNA]</scope>
    <source>
        <strain evidence="16">NBRC 111980</strain>
    </source>
</reference>
<evidence type="ECO:0000256" key="6">
    <source>
        <dbReference type="ARBA" id="ARBA00022636"/>
    </source>
</evidence>
<dbReference type="InterPro" id="IPR018490">
    <property type="entry name" value="cNMP-bd_dom_sf"/>
</dbReference>
<evidence type="ECO:0000256" key="9">
    <source>
        <dbReference type="ARBA" id="ARBA00023125"/>
    </source>
</evidence>
<dbReference type="SUPFAM" id="SSF46785">
    <property type="entry name" value="Winged helix' DNA-binding domain"/>
    <property type="match status" value="1"/>
</dbReference>
<evidence type="ECO:0000259" key="14">
    <source>
        <dbReference type="PROSITE" id="PS51063"/>
    </source>
</evidence>
<organism evidence="15 16">
    <name type="scientific">Dyella acidisoli</name>
    <dbReference type="NCBI Taxonomy" id="1867834"/>
    <lineage>
        <taxon>Bacteria</taxon>
        <taxon>Pseudomonadati</taxon>
        <taxon>Pseudomonadota</taxon>
        <taxon>Gammaproteobacteria</taxon>
        <taxon>Lysobacterales</taxon>
        <taxon>Rhodanobacteraceae</taxon>
        <taxon>Dyella</taxon>
    </lineage>
</organism>
<name>A0ABQ5XSW0_9GAMM</name>
<dbReference type="PROSITE" id="PS50042">
    <property type="entry name" value="CNMP_BINDING_3"/>
    <property type="match status" value="1"/>
</dbReference>
<protein>
    <recommendedName>
        <fullName evidence="3">CRP-like protein Clp</fullName>
    </recommendedName>
    <alternativeName>
        <fullName evidence="12">Catabolite activation-like protein</fullName>
    </alternativeName>
</protein>
<keyword evidence="9" id="KW-0238">DNA-binding</keyword>
<gene>
    <name evidence="15" type="ORF">GCM10007901_27930</name>
</gene>
<keyword evidence="11" id="KW-0804">Transcription</keyword>
<dbReference type="InterPro" id="IPR000595">
    <property type="entry name" value="cNMP-bd_dom"/>
</dbReference>
<evidence type="ECO:0000256" key="10">
    <source>
        <dbReference type="ARBA" id="ARBA00023159"/>
    </source>
</evidence>
<evidence type="ECO:0000256" key="1">
    <source>
        <dbReference type="ARBA" id="ARBA00004496"/>
    </source>
</evidence>
<keyword evidence="10" id="KW-0010">Activator</keyword>
<feature type="domain" description="Cyclic nucleotide-binding" evidence="13">
    <location>
        <begin position="29"/>
        <end position="132"/>
    </location>
</feature>
<keyword evidence="5" id="KW-0021">Allosteric enzyme</keyword>